<dbReference type="Gene3D" id="2.60.34.10">
    <property type="entry name" value="Substrate Binding Domain Of DNAk, Chain A, domain 1"/>
    <property type="match status" value="1"/>
</dbReference>
<dbReference type="Gene3D" id="3.30.420.40">
    <property type="match status" value="2"/>
</dbReference>
<keyword evidence="6" id="KW-1185">Reference proteome</keyword>
<dbReference type="InterPro" id="IPR018181">
    <property type="entry name" value="Heat_shock_70_CS"/>
</dbReference>
<dbReference type="SUPFAM" id="SSF53067">
    <property type="entry name" value="Actin-like ATPase domain"/>
    <property type="match status" value="2"/>
</dbReference>
<name>A0A9X1PHV1_9BACT</name>
<dbReference type="SUPFAM" id="SSF100920">
    <property type="entry name" value="Heat shock protein 70kD (HSP70), peptide-binding domain"/>
    <property type="match status" value="1"/>
</dbReference>
<sequence>MIPRVGIDLGTTFSCMSYIDEQGIPVIIKNSDGQDTTPSVIWFDGKVAYVGKKANDRKLQANSPVYEFVKRDIGKSVSNRYVIDGFDYGAVGMSAIILRKLKYDAFYFFKRKAWLSPDDTLQNLVIPAVITVPAYFRDKQRHETRLAGIAAGFDVIAIVNEPTAAALTYGFDLNETKRIMVFDLGGGTFDASILEIAKGNAKVIASDGADQLGGKDWDKIIKDYLLAEFERQTGKEVPDDLCWDIDRHANESKINLTEQPEISVLLNAEGNVAELTLYRERPAGSGDVLTDFILDDENEDGGFYFEERAQDLLAICKAIMNNMLDKAGFTWNDIDDIVLAGGSSRMPMISKMLEQVSRKKIRRSISGYSFDTAISQGAAIYGRNRERVIDVTSKSVGIEMRQSGKMIIEHLIKKNMPLPVSITETFPAEKNTTLKIYEGEDSTDPEHCYPRGKLQLENPAGKVVVGLTIDAFGIIHASIDSNGTKAELRIQSEEGEIDIVELKSKIEAIDLRA</sequence>
<dbReference type="PROSITE" id="PS00297">
    <property type="entry name" value="HSP70_1"/>
    <property type="match status" value="1"/>
</dbReference>
<dbReference type="AlphaFoldDB" id="A0A9X1PHV1"/>
<protein>
    <submittedName>
        <fullName evidence="5">Hsp70 family protein</fullName>
    </submittedName>
</protein>
<dbReference type="Proteomes" id="UP001139000">
    <property type="component" value="Unassembled WGS sequence"/>
</dbReference>
<dbReference type="GO" id="GO:0005524">
    <property type="term" value="F:ATP binding"/>
    <property type="evidence" value="ECO:0007669"/>
    <property type="project" value="UniProtKB-KW"/>
</dbReference>
<proteinExistence type="inferred from homology"/>
<reference evidence="5" key="1">
    <citation type="submission" date="2021-12" db="EMBL/GenBank/DDBJ databases">
        <title>Novel species in genus Dyadobacter.</title>
        <authorList>
            <person name="Ma C."/>
        </authorList>
    </citation>
    <scope>NUCLEOTIDE SEQUENCE</scope>
    <source>
        <strain evidence="5">LJ419</strain>
    </source>
</reference>
<dbReference type="RefSeq" id="WP_234653447.1">
    <property type="nucleotide sequence ID" value="NZ_CP094997.1"/>
</dbReference>
<keyword evidence="2 4" id="KW-0547">Nucleotide-binding</keyword>
<dbReference type="InterPro" id="IPR029047">
    <property type="entry name" value="HSP70_peptide-bd_sf"/>
</dbReference>
<evidence type="ECO:0000256" key="3">
    <source>
        <dbReference type="ARBA" id="ARBA00022840"/>
    </source>
</evidence>
<comment type="similarity">
    <text evidence="1 4">Belongs to the heat shock protein 70 family.</text>
</comment>
<dbReference type="GO" id="GO:0140662">
    <property type="term" value="F:ATP-dependent protein folding chaperone"/>
    <property type="evidence" value="ECO:0007669"/>
    <property type="project" value="InterPro"/>
</dbReference>
<dbReference type="PANTHER" id="PTHR19375">
    <property type="entry name" value="HEAT SHOCK PROTEIN 70KDA"/>
    <property type="match status" value="1"/>
</dbReference>
<evidence type="ECO:0000313" key="6">
    <source>
        <dbReference type="Proteomes" id="UP001139000"/>
    </source>
</evidence>
<evidence type="ECO:0000313" key="5">
    <source>
        <dbReference type="EMBL" id="MCF0060590.1"/>
    </source>
</evidence>
<dbReference type="EMBL" id="JAJTTC010000001">
    <property type="protein sequence ID" value="MCF0060590.1"/>
    <property type="molecule type" value="Genomic_DNA"/>
</dbReference>
<dbReference type="PRINTS" id="PR00301">
    <property type="entry name" value="HEATSHOCK70"/>
</dbReference>
<keyword evidence="3 4" id="KW-0067">ATP-binding</keyword>
<gene>
    <name evidence="5" type="ORF">LXM26_03740</name>
</gene>
<dbReference type="Pfam" id="PF00012">
    <property type="entry name" value="HSP70"/>
    <property type="match status" value="2"/>
</dbReference>
<dbReference type="CDD" id="cd24029">
    <property type="entry name" value="ASKHA_NBD_HSP70_DnaK_HscA_HscC"/>
    <property type="match status" value="1"/>
</dbReference>
<dbReference type="PROSITE" id="PS00329">
    <property type="entry name" value="HSP70_2"/>
    <property type="match status" value="1"/>
</dbReference>
<dbReference type="InterPro" id="IPR013126">
    <property type="entry name" value="Hsp_70_fam"/>
</dbReference>
<evidence type="ECO:0000256" key="1">
    <source>
        <dbReference type="ARBA" id="ARBA00007381"/>
    </source>
</evidence>
<evidence type="ECO:0000256" key="2">
    <source>
        <dbReference type="ARBA" id="ARBA00022741"/>
    </source>
</evidence>
<accession>A0A9X1PHV1</accession>
<dbReference type="InterPro" id="IPR043129">
    <property type="entry name" value="ATPase_NBD"/>
</dbReference>
<dbReference type="Gene3D" id="3.90.640.10">
    <property type="entry name" value="Actin, Chain A, domain 4"/>
    <property type="match status" value="1"/>
</dbReference>
<dbReference type="PROSITE" id="PS01036">
    <property type="entry name" value="HSP70_3"/>
    <property type="match status" value="1"/>
</dbReference>
<comment type="caution">
    <text evidence="5">The sequence shown here is derived from an EMBL/GenBank/DDBJ whole genome shotgun (WGS) entry which is preliminary data.</text>
</comment>
<organism evidence="5 6">
    <name type="scientific">Dyadobacter chenwenxiniae</name>
    <dbReference type="NCBI Taxonomy" id="2906456"/>
    <lineage>
        <taxon>Bacteria</taxon>
        <taxon>Pseudomonadati</taxon>
        <taxon>Bacteroidota</taxon>
        <taxon>Cytophagia</taxon>
        <taxon>Cytophagales</taxon>
        <taxon>Spirosomataceae</taxon>
        <taxon>Dyadobacter</taxon>
    </lineage>
</organism>
<evidence type="ECO:0000256" key="4">
    <source>
        <dbReference type="RuleBase" id="RU003322"/>
    </source>
</evidence>